<dbReference type="InterPro" id="IPR003000">
    <property type="entry name" value="Sirtuin"/>
</dbReference>
<dbReference type="RefSeq" id="XP_002670675.1">
    <property type="nucleotide sequence ID" value="XM_002670629.1"/>
</dbReference>
<dbReference type="InterPro" id="IPR011047">
    <property type="entry name" value="Quinoprotein_ADH-like_sf"/>
</dbReference>
<organism evidence="4">
    <name type="scientific">Naegleria gruberi</name>
    <name type="common">Amoeba</name>
    <dbReference type="NCBI Taxonomy" id="5762"/>
    <lineage>
        <taxon>Eukaryota</taxon>
        <taxon>Discoba</taxon>
        <taxon>Heterolobosea</taxon>
        <taxon>Tetramitia</taxon>
        <taxon>Eutetramitia</taxon>
        <taxon>Vahlkampfiidae</taxon>
        <taxon>Naegleria</taxon>
    </lineage>
</organism>
<dbReference type="STRING" id="5762.D2VZ52"/>
<dbReference type="Proteomes" id="UP000006671">
    <property type="component" value="Unassembled WGS sequence"/>
</dbReference>
<dbReference type="InterPro" id="IPR029035">
    <property type="entry name" value="DHS-like_NAD/FAD-binding_dom"/>
</dbReference>
<dbReference type="VEuPathDB" id="AmoebaDB:NAEGRDRAFT_59649"/>
<proteinExistence type="predicted"/>
<keyword evidence="1" id="KW-0808">Transferase</keyword>
<accession>D2VZ52</accession>
<feature type="region of interest" description="Disordered" evidence="2">
    <location>
        <begin position="176"/>
        <end position="195"/>
    </location>
</feature>
<dbReference type="Gene3D" id="3.40.50.1220">
    <property type="entry name" value="TPP-binding domain"/>
    <property type="match status" value="1"/>
</dbReference>
<sequence length="887" mass="101957">MAQDECCVVFDLIDTPEANSTLQNYLKGKFKEPTMVEFSGRFAIERVIDLGCCSFSFVIVREYNLLLVVVVNGVKFLDLDSYNVVYSLLFGNELDFVNLERTPSELNIILVGSEKMLYKYDLKKILDEKLTNESLYTALIWEQQTTCSLLVGFDSMDNQLFVVDYNDTIQIFDSKSGKRVSSSGGESSQKKIKKNADQKVNEDCVKVNLWNFNEREELLNSMVKLKRHWEKRKLSTFKYQFNCVDSIDGSIEVEGIIGDCLFTNPYDVKISHTHQAIIVLDNILERLLIFDVNSLEFCSCVETEREGDSLALELEYCDSRTDALYIAYGSYGKLIKYDLEKLCAPDANIRECQVWVQDNFDSPYSTAVSYGSKSFNEKYHFSENTLYVCDRESDCIAILEASTGEPLTMIEFSFNGILQSVDFLNDRHLVVSLFDKILILEKDRRRDWRCIKSFDNTECLYLTCDRDSNKILCSTALGLLIIDVERSVKEIKVLGMKAFSSTRTRTTFKEELEATTTIEEENNEEGYYTTTSQKRIQKQSLTDQLKRKIQEEKSSSSTLLEKARNLLKEKEKIIVVTGPTITTQAVLPKDVFEKATIKYYQQTNAVHSSHVFGDLHILYNIEHKAEKVVEGIEYASVEEIQNFQLEQIKTRKQDMKQDLEVNEGSTDDLFNFDRFVENPRPLLNYLEKLTYGWSRIYKKPSKVLKFLMSLDEQEKIQRIYSESIEKLPFEDEKVINCLGTLDSFTCSTCEKTFDFKTGAAMFPNKDVPTNKKGKCEQMAKKDCSLKPNILMLGESYPSSISDNKRSDFENCDLVVVLGVPLSRFPMNKLLNDIKKNTPILFIIPDIFLQLYNDSNLPPVLKDWIQNKSSNTIVLPLSETMDSFIESL</sequence>
<dbReference type="Pfam" id="PF02146">
    <property type="entry name" value="SIR2"/>
    <property type="match status" value="1"/>
</dbReference>
<name>D2VZ52_NAEGR</name>
<dbReference type="GO" id="GO:0070403">
    <property type="term" value="F:NAD+ binding"/>
    <property type="evidence" value="ECO:0007669"/>
    <property type="project" value="InterPro"/>
</dbReference>
<dbReference type="InterPro" id="IPR026591">
    <property type="entry name" value="Sirtuin_cat_small_dom_sf"/>
</dbReference>
<dbReference type="EMBL" id="GG738913">
    <property type="protein sequence ID" value="EFC37931.1"/>
    <property type="molecule type" value="Genomic_DNA"/>
</dbReference>
<reference evidence="3 4" key="1">
    <citation type="journal article" date="2010" name="Cell">
        <title>The genome of Naegleria gruberi illuminates early eukaryotic versatility.</title>
        <authorList>
            <person name="Fritz-Laylin L.K."/>
            <person name="Prochnik S.E."/>
            <person name="Ginger M.L."/>
            <person name="Dacks J.B."/>
            <person name="Carpenter M.L."/>
            <person name="Field M.C."/>
            <person name="Kuo A."/>
            <person name="Paredez A."/>
            <person name="Chapman J."/>
            <person name="Pham J."/>
            <person name="Shu S."/>
            <person name="Neupane R."/>
            <person name="Cipriano M."/>
            <person name="Mancuso J."/>
            <person name="Tu H."/>
            <person name="Salamov A."/>
            <person name="Lindquist E."/>
            <person name="Shapiro H."/>
            <person name="Lucas S."/>
            <person name="Grigoriev I.V."/>
            <person name="Cande W.Z."/>
            <person name="Fulton C."/>
            <person name="Rokhsar D.S."/>
            <person name="Dawson S.C."/>
        </authorList>
    </citation>
    <scope>NUCLEOTIDE SEQUENCE [LARGE SCALE GENOMIC DNA]</scope>
    <source>
        <strain evidence="3 4">NEG-M</strain>
    </source>
</reference>
<keyword evidence="4" id="KW-1185">Reference proteome</keyword>
<dbReference type="SUPFAM" id="SSF52467">
    <property type="entry name" value="DHS-like NAD/FAD-binding domain"/>
    <property type="match status" value="1"/>
</dbReference>
<dbReference type="InterPro" id="IPR050134">
    <property type="entry name" value="NAD-dep_sirtuin_deacylases"/>
</dbReference>
<dbReference type="GO" id="GO:0017136">
    <property type="term" value="F:histone deacetylase activity, NAD-dependent"/>
    <property type="evidence" value="ECO:0007669"/>
    <property type="project" value="TreeGrafter"/>
</dbReference>
<evidence type="ECO:0000313" key="4">
    <source>
        <dbReference type="Proteomes" id="UP000006671"/>
    </source>
</evidence>
<dbReference type="KEGG" id="ngr:NAEGRDRAFT_59649"/>
<dbReference type="InParanoid" id="D2VZ52"/>
<evidence type="ECO:0000256" key="1">
    <source>
        <dbReference type="ARBA" id="ARBA00022679"/>
    </source>
</evidence>
<dbReference type="Gene3D" id="3.30.1600.10">
    <property type="entry name" value="SIR2/SIRT2 'Small Domain"/>
    <property type="match status" value="1"/>
</dbReference>
<protein>
    <submittedName>
        <fullName evidence="3">Silent information regulator family protein</fullName>
    </submittedName>
</protein>
<evidence type="ECO:0000256" key="2">
    <source>
        <dbReference type="SAM" id="MobiDB-lite"/>
    </source>
</evidence>
<dbReference type="GeneID" id="8863404"/>
<dbReference type="SUPFAM" id="SSF50998">
    <property type="entry name" value="Quinoprotein alcohol dehydrogenase-like"/>
    <property type="match status" value="1"/>
</dbReference>
<dbReference type="OrthoDB" id="2919105at2759"/>
<dbReference type="PANTHER" id="PTHR11085">
    <property type="entry name" value="NAD-DEPENDENT PROTEIN DEACYLASE SIRTUIN-5, MITOCHONDRIAL-RELATED"/>
    <property type="match status" value="1"/>
</dbReference>
<dbReference type="eggNOG" id="KOG2684">
    <property type="taxonomic scope" value="Eukaryota"/>
</dbReference>
<dbReference type="PANTHER" id="PTHR11085:SF8">
    <property type="entry name" value="NAD-DEPENDENT HISTONE DEACETYLASE HST3"/>
    <property type="match status" value="1"/>
</dbReference>
<dbReference type="AlphaFoldDB" id="D2VZ52"/>
<gene>
    <name evidence="3" type="ORF">NAEGRDRAFT_59649</name>
</gene>
<evidence type="ECO:0000313" key="3">
    <source>
        <dbReference type="EMBL" id="EFC37931.1"/>
    </source>
</evidence>
<dbReference type="GO" id="GO:0005634">
    <property type="term" value="C:nucleus"/>
    <property type="evidence" value="ECO:0007669"/>
    <property type="project" value="TreeGrafter"/>
</dbReference>